<dbReference type="OrthoDB" id="2242521at2"/>
<feature type="transmembrane region" description="Helical" evidence="1">
    <location>
        <begin position="12"/>
        <end position="29"/>
    </location>
</feature>
<name>A0A0R1QBZ6_9LACO</name>
<protein>
    <recommendedName>
        <fullName evidence="2">Cell wall elongation regulator TseB-like domain-containing protein</fullName>
    </recommendedName>
</protein>
<dbReference type="Gene3D" id="3.10.450.40">
    <property type="match status" value="2"/>
</dbReference>
<proteinExistence type="predicted"/>
<keyword evidence="1" id="KW-0812">Transmembrane</keyword>
<gene>
    <name evidence="3" type="ORF">FD01_GL002009</name>
</gene>
<evidence type="ECO:0000313" key="3">
    <source>
        <dbReference type="EMBL" id="KRL42159.1"/>
    </source>
</evidence>
<accession>A0A0R1QBZ6</accession>
<evidence type="ECO:0000256" key="1">
    <source>
        <dbReference type="SAM" id="Phobius"/>
    </source>
</evidence>
<reference evidence="3 4" key="1">
    <citation type="journal article" date="2015" name="Genome Announc.">
        <title>Expanding the biotechnology potential of lactobacilli through comparative genomics of 213 strains and associated genera.</title>
        <authorList>
            <person name="Sun Z."/>
            <person name="Harris H.M."/>
            <person name="McCann A."/>
            <person name="Guo C."/>
            <person name="Argimon S."/>
            <person name="Zhang W."/>
            <person name="Yang X."/>
            <person name="Jeffery I.B."/>
            <person name="Cooney J.C."/>
            <person name="Kagawa T.F."/>
            <person name="Liu W."/>
            <person name="Song Y."/>
            <person name="Salvetti E."/>
            <person name="Wrobel A."/>
            <person name="Rasinkangas P."/>
            <person name="Parkhill J."/>
            <person name="Rea M.C."/>
            <person name="O'Sullivan O."/>
            <person name="Ritari J."/>
            <person name="Douillard F.P."/>
            <person name="Paul Ross R."/>
            <person name="Yang R."/>
            <person name="Briner A.E."/>
            <person name="Felis G.E."/>
            <person name="de Vos W.M."/>
            <person name="Barrangou R."/>
            <person name="Klaenhammer T.R."/>
            <person name="Caufield P.W."/>
            <person name="Cui Y."/>
            <person name="Zhang H."/>
            <person name="O'Toole P.W."/>
        </authorList>
    </citation>
    <scope>NUCLEOTIDE SEQUENCE [LARGE SCALE GENOMIC DNA]</scope>
    <source>
        <strain evidence="3 4">DSM 13343</strain>
    </source>
</reference>
<evidence type="ECO:0000313" key="4">
    <source>
        <dbReference type="Proteomes" id="UP000051790"/>
    </source>
</evidence>
<dbReference type="SUPFAM" id="SSF54403">
    <property type="entry name" value="Cystatin/monellin"/>
    <property type="match status" value="2"/>
</dbReference>
<comment type="caution">
    <text evidence="3">The sequence shown here is derived from an EMBL/GenBank/DDBJ whole genome shotgun (WGS) entry which is preliminary data.</text>
</comment>
<dbReference type="EMBL" id="AZEU01000234">
    <property type="protein sequence ID" value="KRL42159.1"/>
    <property type="molecule type" value="Genomic_DNA"/>
</dbReference>
<dbReference type="PATRIC" id="fig|1423769.4.peg.2160"/>
<dbReference type="InterPro" id="IPR046350">
    <property type="entry name" value="Cystatin_sf"/>
</dbReference>
<feature type="domain" description="Cell wall elongation regulator TseB-like" evidence="2">
    <location>
        <begin position="42"/>
        <end position="85"/>
    </location>
</feature>
<dbReference type="Proteomes" id="UP000051790">
    <property type="component" value="Unassembled WGS sequence"/>
</dbReference>
<dbReference type="InterPro" id="IPR041401">
    <property type="entry name" value="TseB-like_dom"/>
</dbReference>
<organism evidence="3 4">
    <name type="scientific">Lacticaseibacillus manihotivorans DSM 13343 = JCM 12514</name>
    <dbReference type="NCBI Taxonomy" id="1423769"/>
    <lineage>
        <taxon>Bacteria</taxon>
        <taxon>Bacillati</taxon>
        <taxon>Bacillota</taxon>
        <taxon>Bacilli</taxon>
        <taxon>Lactobacillales</taxon>
        <taxon>Lactobacillaceae</taxon>
        <taxon>Lacticaseibacillus</taxon>
    </lineage>
</organism>
<keyword evidence="1" id="KW-1133">Transmembrane helix</keyword>
<dbReference type="AlphaFoldDB" id="A0A0R1QBZ6"/>
<dbReference type="RefSeq" id="WP_056964564.1">
    <property type="nucleotide sequence ID" value="NZ_AZEU01000234.1"/>
</dbReference>
<keyword evidence="4" id="KW-1185">Reference proteome</keyword>
<keyword evidence="1" id="KW-0472">Membrane</keyword>
<dbReference type="Pfam" id="PF17881">
    <property type="entry name" value="TseB"/>
    <property type="match status" value="1"/>
</dbReference>
<evidence type="ECO:0000259" key="2">
    <source>
        <dbReference type="Pfam" id="PF17881"/>
    </source>
</evidence>
<sequence>MRRANRRNWQGKVWVVVGLVLIAVVLGIYQKGLAPMRAVRTQAVSIAKKKAGVQSVSAFYWDKQRDSYVTVAGTTKNKQKVYVLIRQKTGHMDVLRQANGISMQEAEAEAIKSFAPKKIISVGLSIRKQKVVWDIGYRSKSGKLGYVTYDFKNGDQLFAVANL</sequence>